<feature type="region of interest" description="Disordered" evidence="1">
    <location>
        <begin position="27"/>
        <end position="63"/>
    </location>
</feature>
<sequence length="84" mass="9302">MNNHKNKNIKNNKGLVKRVTKTQLKTTFTYSYTNKPASSSSPQDASTPKKKPSPVSNLPRGTSKHIPLLIFNIQATIHSIKNNG</sequence>
<dbReference type="Proteomes" id="UP000324222">
    <property type="component" value="Unassembled WGS sequence"/>
</dbReference>
<feature type="compositionally biased region" description="Polar residues" evidence="1">
    <location>
        <begin position="27"/>
        <end position="46"/>
    </location>
</feature>
<protein>
    <submittedName>
        <fullName evidence="2">Uncharacterized protein</fullName>
    </submittedName>
</protein>
<evidence type="ECO:0000256" key="1">
    <source>
        <dbReference type="SAM" id="MobiDB-lite"/>
    </source>
</evidence>
<organism evidence="2 3">
    <name type="scientific">Portunus trituberculatus</name>
    <name type="common">Swimming crab</name>
    <name type="synonym">Neptunus trituberculatus</name>
    <dbReference type="NCBI Taxonomy" id="210409"/>
    <lineage>
        <taxon>Eukaryota</taxon>
        <taxon>Metazoa</taxon>
        <taxon>Ecdysozoa</taxon>
        <taxon>Arthropoda</taxon>
        <taxon>Crustacea</taxon>
        <taxon>Multicrustacea</taxon>
        <taxon>Malacostraca</taxon>
        <taxon>Eumalacostraca</taxon>
        <taxon>Eucarida</taxon>
        <taxon>Decapoda</taxon>
        <taxon>Pleocyemata</taxon>
        <taxon>Brachyura</taxon>
        <taxon>Eubrachyura</taxon>
        <taxon>Portunoidea</taxon>
        <taxon>Portunidae</taxon>
        <taxon>Portuninae</taxon>
        <taxon>Portunus</taxon>
    </lineage>
</organism>
<feature type="region of interest" description="Disordered" evidence="1">
    <location>
        <begin position="1"/>
        <end position="20"/>
    </location>
</feature>
<comment type="caution">
    <text evidence="2">The sequence shown here is derived from an EMBL/GenBank/DDBJ whole genome shotgun (WGS) entry which is preliminary data.</text>
</comment>
<dbReference type="EMBL" id="VSRR010130044">
    <property type="protein sequence ID" value="MPD02129.1"/>
    <property type="molecule type" value="Genomic_DNA"/>
</dbReference>
<name>A0A5B7KAN3_PORTR</name>
<keyword evidence="3" id="KW-1185">Reference proteome</keyword>
<accession>A0A5B7KAN3</accession>
<evidence type="ECO:0000313" key="3">
    <source>
        <dbReference type="Proteomes" id="UP000324222"/>
    </source>
</evidence>
<gene>
    <name evidence="2" type="ORF">E2C01_097688</name>
</gene>
<dbReference type="AlphaFoldDB" id="A0A5B7KAN3"/>
<evidence type="ECO:0000313" key="2">
    <source>
        <dbReference type="EMBL" id="MPD02129.1"/>
    </source>
</evidence>
<proteinExistence type="predicted"/>
<reference evidence="2 3" key="1">
    <citation type="submission" date="2019-05" db="EMBL/GenBank/DDBJ databases">
        <title>Another draft genome of Portunus trituberculatus and its Hox gene families provides insights of decapod evolution.</title>
        <authorList>
            <person name="Jeong J.-H."/>
            <person name="Song I."/>
            <person name="Kim S."/>
            <person name="Choi T."/>
            <person name="Kim D."/>
            <person name="Ryu S."/>
            <person name="Kim W."/>
        </authorList>
    </citation>
    <scope>NUCLEOTIDE SEQUENCE [LARGE SCALE GENOMIC DNA]</scope>
    <source>
        <tissue evidence="2">Muscle</tissue>
    </source>
</reference>